<dbReference type="EMBL" id="JAAIUW010000012">
    <property type="protein sequence ID" value="KAF7808008.1"/>
    <property type="molecule type" value="Genomic_DNA"/>
</dbReference>
<dbReference type="AlphaFoldDB" id="A0A834W4A3"/>
<dbReference type="Proteomes" id="UP000634136">
    <property type="component" value="Unassembled WGS sequence"/>
</dbReference>
<proteinExistence type="predicted"/>
<gene>
    <name evidence="1" type="ORF">G2W53_040169</name>
</gene>
<reference evidence="1" key="1">
    <citation type="submission" date="2020-09" db="EMBL/GenBank/DDBJ databases">
        <title>Genome-Enabled Discovery of Anthraquinone Biosynthesis in Senna tora.</title>
        <authorList>
            <person name="Kang S.-H."/>
            <person name="Pandey R.P."/>
            <person name="Lee C.-M."/>
            <person name="Sim J.-S."/>
            <person name="Jeong J.-T."/>
            <person name="Choi B.-S."/>
            <person name="Jung M."/>
            <person name="Ginzburg D."/>
            <person name="Zhao K."/>
            <person name="Won S.Y."/>
            <person name="Oh T.-J."/>
            <person name="Yu Y."/>
            <person name="Kim N.-H."/>
            <person name="Lee O.R."/>
            <person name="Lee T.-H."/>
            <person name="Bashyal P."/>
            <person name="Kim T.-S."/>
            <person name="Lee W.-H."/>
            <person name="Kawkins C."/>
            <person name="Kim C.-K."/>
            <person name="Kim J.S."/>
            <person name="Ahn B.O."/>
            <person name="Rhee S.Y."/>
            <person name="Sohng J.K."/>
        </authorList>
    </citation>
    <scope>NUCLEOTIDE SEQUENCE</scope>
    <source>
        <tissue evidence="1">Leaf</tissue>
    </source>
</reference>
<evidence type="ECO:0000313" key="2">
    <source>
        <dbReference type="Proteomes" id="UP000634136"/>
    </source>
</evidence>
<accession>A0A834W4A3</accession>
<keyword evidence="2" id="KW-1185">Reference proteome</keyword>
<evidence type="ECO:0000313" key="1">
    <source>
        <dbReference type="EMBL" id="KAF7808008.1"/>
    </source>
</evidence>
<sequence>MTEKDCFALYFGIRVDLMLDGSRDCMEEELRKYKVKRLVAKVCLTDRFTSYLEIRLVFKLEWGS</sequence>
<protein>
    <submittedName>
        <fullName evidence="1">Uncharacterized protein</fullName>
    </submittedName>
</protein>
<comment type="caution">
    <text evidence="1">The sequence shown here is derived from an EMBL/GenBank/DDBJ whole genome shotgun (WGS) entry which is preliminary data.</text>
</comment>
<name>A0A834W4A3_9FABA</name>
<organism evidence="1 2">
    <name type="scientific">Senna tora</name>
    <dbReference type="NCBI Taxonomy" id="362788"/>
    <lineage>
        <taxon>Eukaryota</taxon>
        <taxon>Viridiplantae</taxon>
        <taxon>Streptophyta</taxon>
        <taxon>Embryophyta</taxon>
        <taxon>Tracheophyta</taxon>
        <taxon>Spermatophyta</taxon>
        <taxon>Magnoliopsida</taxon>
        <taxon>eudicotyledons</taxon>
        <taxon>Gunneridae</taxon>
        <taxon>Pentapetalae</taxon>
        <taxon>rosids</taxon>
        <taxon>fabids</taxon>
        <taxon>Fabales</taxon>
        <taxon>Fabaceae</taxon>
        <taxon>Caesalpinioideae</taxon>
        <taxon>Cassia clade</taxon>
        <taxon>Senna</taxon>
    </lineage>
</organism>